<dbReference type="EMBL" id="SSNZ01000006">
    <property type="protein sequence ID" value="THF49123.1"/>
    <property type="molecule type" value="Genomic_DNA"/>
</dbReference>
<proteinExistence type="predicted"/>
<dbReference type="SUPFAM" id="SSF82784">
    <property type="entry name" value="OsmC-like"/>
    <property type="match status" value="1"/>
</dbReference>
<name>A0A4S3ZTS2_9FLAO</name>
<dbReference type="PANTHER" id="PTHR35368">
    <property type="entry name" value="HYDROPEROXIDE REDUCTASE"/>
    <property type="match status" value="1"/>
</dbReference>
<evidence type="ECO:0000313" key="1">
    <source>
        <dbReference type="EMBL" id="THF49123.1"/>
    </source>
</evidence>
<accession>A0A4S3ZTS2</accession>
<dbReference type="AlphaFoldDB" id="A0A4S3ZTS2"/>
<comment type="caution">
    <text evidence="1">The sequence shown here is derived from an EMBL/GenBank/DDBJ whole genome shotgun (WGS) entry which is preliminary data.</text>
</comment>
<dbReference type="PANTHER" id="PTHR35368:SF1">
    <property type="entry name" value="HYDROPEROXIDE REDUCTASE"/>
    <property type="match status" value="1"/>
</dbReference>
<sequence>MSTKIVNVLGFVENSEQFVVKTENFKVRISNNVVLGDQNGPSPVEFLLAGFAGSINAVGHIVARELKLDLKALQIEISGELETSKIAGLDTNSRPGLKRIEVVVKPTTDASLVVLKQWIDTVKERCPLRDSLLNTSSVLLTLVKEYTTSEVI</sequence>
<dbReference type="Pfam" id="PF02566">
    <property type="entry name" value="OsmC"/>
    <property type="match status" value="1"/>
</dbReference>
<reference evidence="1 2" key="1">
    <citation type="submission" date="2019-04" db="EMBL/GenBank/DDBJ databases">
        <title>Flavobacterium sp. nov. isolated from construction timber.</title>
        <authorList>
            <person name="Lin S.-Y."/>
            <person name="Chang C.-T."/>
            <person name="Young C.-C."/>
        </authorList>
    </citation>
    <scope>NUCLEOTIDE SEQUENCE [LARGE SCALE GENOMIC DNA]</scope>
    <source>
        <strain evidence="1 2">CC-CTC003</strain>
    </source>
</reference>
<dbReference type="InterPro" id="IPR052924">
    <property type="entry name" value="OsmC/Ohr_hydroprdx_reductase"/>
</dbReference>
<dbReference type="Proteomes" id="UP000307507">
    <property type="component" value="Unassembled WGS sequence"/>
</dbReference>
<gene>
    <name evidence="1" type="ORF">E6C50_12830</name>
</gene>
<dbReference type="InterPro" id="IPR015946">
    <property type="entry name" value="KH_dom-like_a/b"/>
</dbReference>
<protein>
    <submittedName>
        <fullName evidence="1">OsmC family protein</fullName>
    </submittedName>
</protein>
<dbReference type="RefSeq" id="WP_136403631.1">
    <property type="nucleotide sequence ID" value="NZ_SSNZ01000006.1"/>
</dbReference>
<evidence type="ECO:0000313" key="2">
    <source>
        <dbReference type="Proteomes" id="UP000307507"/>
    </source>
</evidence>
<dbReference type="OrthoDB" id="9791538at2"/>
<keyword evidence="2" id="KW-1185">Reference proteome</keyword>
<dbReference type="Gene3D" id="3.30.300.20">
    <property type="match status" value="1"/>
</dbReference>
<dbReference type="InterPro" id="IPR003718">
    <property type="entry name" value="OsmC/Ohr_fam"/>
</dbReference>
<organism evidence="1 2">
    <name type="scientific">Flavobacterium supellecticarium</name>
    <dbReference type="NCBI Taxonomy" id="2565924"/>
    <lineage>
        <taxon>Bacteria</taxon>
        <taxon>Pseudomonadati</taxon>
        <taxon>Bacteroidota</taxon>
        <taxon>Flavobacteriia</taxon>
        <taxon>Flavobacteriales</taxon>
        <taxon>Flavobacteriaceae</taxon>
        <taxon>Flavobacterium</taxon>
    </lineage>
</organism>
<dbReference type="InterPro" id="IPR036102">
    <property type="entry name" value="OsmC/Ohrsf"/>
</dbReference>